<dbReference type="Gene3D" id="3.30.450.40">
    <property type="match status" value="1"/>
</dbReference>
<protein>
    <submittedName>
        <fullName evidence="5">SpoIIE family protein phosphatase</fullName>
    </submittedName>
</protein>
<dbReference type="SUPFAM" id="SSF81606">
    <property type="entry name" value="PP2C-like"/>
    <property type="match status" value="1"/>
</dbReference>
<dbReference type="PANTHER" id="PTHR43156">
    <property type="entry name" value="STAGE II SPORULATION PROTEIN E-RELATED"/>
    <property type="match status" value="1"/>
</dbReference>
<dbReference type="Proteomes" id="UP001183610">
    <property type="component" value="Unassembled WGS sequence"/>
</dbReference>
<evidence type="ECO:0000256" key="2">
    <source>
        <dbReference type="SAM" id="MobiDB-lite"/>
    </source>
</evidence>
<evidence type="ECO:0000259" key="3">
    <source>
        <dbReference type="SMART" id="SM00065"/>
    </source>
</evidence>
<keyword evidence="1" id="KW-0378">Hydrolase</keyword>
<gene>
    <name evidence="5" type="ORF">RM698_07870</name>
</gene>
<comment type="caution">
    <text evidence="5">The sequence shown here is derived from an EMBL/GenBank/DDBJ whole genome shotgun (WGS) entry which is preliminary data.</text>
</comment>
<proteinExistence type="predicted"/>
<dbReference type="InterPro" id="IPR001932">
    <property type="entry name" value="PPM-type_phosphatase-like_dom"/>
</dbReference>
<feature type="region of interest" description="Disordered" evidence="2">
    <location>
        <begin position="1"/>
        <end position="62"/>
    </location>
</feature>
<evidence type="ECO:0000259" key="4">
    <source>
        <dbReference type="SMART" id="SM00331"/>
    </source>
</evidence>
<feature type="compositionally biased region" description="Basic and acidic residues" evidence="2">
    <location>
        <begin position="1"/>
        <end position="10"/>
    </location>
</feature>
<evidence type="ECO:0000256" key="1">
    <source>
        <dbReference type="ARBA" id="ARBA00022801"/>
    </source>
</evidence>
<keyword evidence="6" id="KW-1185">Reference proteome</keyword>
<evidence type="ECO:0000313" key="6">
    <source>
        <dbReference type="Proteomes" id="UP001183610"/>
    </source>
</evidence>
<sequence length="577" mass="60530">MTRPAERTDVTAHAPSAHQSTARKPSPTQAPPTARASAEARAPVPHRVATTPRTPLDHVPPPALRAGPDGLVREINDAAALLLPQTIPGSPLTDTAPAWFAGAHARAVREDLPGIARGALDGRTFEASPVRHEGGEFTWWLRDAGEEERLRAALRTERARNALLDEASTQLLSSLNADRALAITARLAARHLADAAVVVSPWRGRRVELVLGVAGGAPRTRSVRADPAEVPGLVEALQGFPPVPSRWLDPAQYPDWALPEGFGTPASVLVTPMPGHGVPAGALVLLRKEGGRTFGDDEESLARLFALRAGTAVSAALLYAEQAALTKTLTRELLPPPLHRVDGIDLAGGYRASADRERVGGDFYDVHPAAGGTDGECFVVLGDVCGKGLEAAILTGKIRNTLHALLPLAADHQRVLSLLNAALLTSHHTRFATLVLASARAEADGGVRLRVTSAGHPQPLLVRTDGTVEQAGTNGTLVGVLPEVRATTDTVRLAPGETCLLYTDGITEAKGGPLGETMFGEDRLSRAASECAGMPAGAIVERVRMLAEQWVGAGRHDDMAVVAITAPVRGQKTAGPA</sequence>
<organism evidence="5 6">
    <name type="scientific">Streptomyces evansiae</name>
    <dbReference type="NCBI Taxonomy" id="3075535"/>
    <lineage>
        <taxon>Bacteria</taxon>
        <taxon>Bacillati</taxon>
        <taxon>Actinomycetota</taxon>
        <taxon>Actinomycetes</taxon>
        <taxon>Kitasatosporales</taxon>
        <taxon>Streptomycetaceae</taxon>
        <taxon>Streptomyces</taxon>
    </lineage>
</organism>
<dbReference type="InterPro" id="IPR052016">
    <property type="entry name" value="Bact_Sigma-Reg"/>
</dbReference>
<reference evidence="6" key="1">
    <citation type="submission" date="2023-07" db="EMBL/GenBank/DDBJ databases">
        <title>30 novel species of actinomycetes from the DSMZ collection.</title>
        <authorList>
            <person name="Nouioui I."/>
        </authorList>
    </citation>
    <scope>NUCLEOTIDE SEQUENCE [LARGE SCALE GENOMIC DNA]</scope>
    <source>
        <strain evidence="6">DSM 41979</strain>
    </source>
</reference>
<evidence type="ECO:0000313" key="5">
    <source>
        <dbReference type="EMBL" id="MDT0408974.1"/>
    </source>
</evidence>
<feature type="domain" description="GAF" evidence="3">
    <location>
        <begin position="176"/>
        <end position="323"/>
    </location>
</feature>
<dbReference type="RefSeq" id="WP_010271912.1">
    <property type="nucleotide sequence ID" value="NZ_JAVRET010000013.1"/>
</dbReference>
<feature type="compositionally biased region" description="Polar residues" evidence="2">
    <location>
        <begin position="17"/>
        <end position="27"/>
    </location>
</feature>
<dbReference type="InterPro" id="IPR003018">
    <property type="entry name" value="GAF"/>
</dbReference>
<feature type="domain" description="PPM-type phosphatase" evidence="4">
    <location>
        <begin position="341"/>
        <end position="566"/>
    </location>
</feature>
<dbReference type="SMART" id="SM00065">
    <property type="entry name" value="GAF"/>
    <property type="match status" value="1"/>
</dbReference>
<dbReference type="SMART" id="SM00331">
    <property type="entry name" value="PP2C_SIG"/>
    <property type="match status" value="1"/>
</dbReference>
<name>A0ABU2R0N5_9ACTN</name>
<dbReference type="InterPro" id="IPR036457">
    <property type="entry name" value="PPM-type-like_dom_sf"/>
</dbReference>
<dbReference type="EMBL" id="JAVRET010000013">
    <property type="protein sequence ID" value="MDT0408974.1"/>
    <property type="molecule type" value="Genomic_DNA"/>
</dbReference>
<dbReference type="Pfam" id="PF07228">
    <property type="entry name" value="SpoIIE"/>
    <property type="match status" value="1"/>
</dbReference>
<dbReference type="SUPFAM" id="SSF55781">
    <property type="entry name" value="GAF domain-like"/>
    <property type="match status" value="1"/>
</dbReference>
<dbReference type="Gene3D" id="3.60.40.10">
    <property type="entry name" value="PPM-type phosphatase domain"/>
    <property type="match status" value="1"/>
</dbReference>
<accession>A0ABU2R0N5</accession>
<dbReference type="InterPro" id="IPR029016">
    <property type="entry name" value="GAF-like_dom_sf"/>
</dbReference>
<dbReference type="PANTHER" id="PTHR43156:SF2">
    <property type="entry name" value="STAGE II SPORULATION PROTEIN E"/>
    <property type="match status" value="1"/>
</dbReference>